<dbReference type="GO" id="GO:0046677">
    <property type="term" value="P:response to antibiotic"/>
    <property type="evidence" value="ECO:0007669"/>
    <property type="project" value="UniProtKB-KW"/>
</dbReference>
<dbReference type="InterPro" id="IPR003439">
    <property type="entry name" value="ABC_transporter-like_ATP-bd"/>
</dbReference>
<dbReference type="InterPro" id="IPR017871">
    <property type="entry name" value="ABC_transporter-like_CS"/>
</dbReference>
<keyword evidence="5 11" id="KW-0067">ATP-binding</keyword>
<comment type="subcellular location">
    <subcellularLocation>
        <location evidence="1">Cell membrane</location>
        <topology evidence="1">Peripheral membrane protein</topology>
        <orientation evidence="1">Cytoplasmic side</orientation>
    </subcellularLocation>
</comment>
<dbReference type="Pfam" id="PF13732">
    <property type="entry name" value="DrrA1-3_C"/>
    <property type="match status" value="1"/>
</dbReference>
<dbReference type="GO" id="GO:1900753">
    <property type="term" value="P:doxorubicin transport"/>
    <property type="evidence" value="ECO:0007669"/>
    <property type="project" value="InterPro"/>
</dbReference>
<dbReference type="InterPro" id="IPR005894">
    <property type="entry name" value="DrrA"/>
</dbReference>
<keyword evidence="6" id="KW-1278">Translocase</keyword>
<dbReference type="SMART" id="SM00382">
    <property type="entry name" value="AAA"/>
    <property type="match status" value="1"/>
</dbReference>
<dbReference type="InterPro" id="IPR003593">
    <property type="entry name" value="AAA+_ATPase"/>
</dbReference>
<dbReference type="Proteomes" id="UP000547510">
    <property type="component" value="Unassembled WGS sequence"/>
</dbReference>
<dbReference type="FunFam" id="3.40.50.300:FF:000589">
    <property type="entry name" value="ABC transporter, ATP-binding subunit"/>
    <property type="match status" value="1"/>
</dbReference>
<organism evidence="11 12">
    <name type="scientific">Saccharothrix tamanrassetensis</name>
    <dbReference type="NCBI Taxonomy" id="1051531"/>
    <lineage>
        <taxon>Bacteria</taxon>
        <taxon>Bacillati</taxon>
        <taxon>Actinomycetota</taxon>
        <taxon>Actinomycetes</taxon>
        <taxon>Pseudonocardiales</taxon>
        <taxon>Pseudonocardiaceae</taxon>
        <taxon>Saccharothrix</taxon>
    </lineage>
</organism>
<dbReference type="NCBIfam" id="TIGR01188">
    <property type="entry name" value="drrA"/>
    <property type="match status" value="1"/>
</dbReference>
<dbReference type="GO" id="GO:0005886">
    <property type="term" value="C:plasma membrane"/>
    <property type="evidence" value="ECO:0007669"/>
    <property type="project" value="UniProtKB-SubCell"/>
</dbReference>
<dbReference type="PANTHER" id="PTHR42711:SF19">
    <property type="entry name" value="DOXORUBICIN RESISTANCE ATP-BINDING PROTEIN DRRA"/>
    <property type="match status" value="1"/>
</dbReference>
<protein>
    <submittedName>
        <fullName evidence="11">ABC-2 type transport system ATP-binding protein</fullName>
    </submittedName>
</protein>
<dbReference type="EMBL" id="JACHJN010000013">
    <property type="protein sequence ID" value="MBB5960015.1"/>
    <property type="molecule type" value="Genomic_DNA"/>
</dbReference>
<evidence type="ECO:0000313" key="11">
    <source>
        <dbReference type="EMBL" id="MBB5960015.1"/>
    </source>
</evidence>
<keyword evidence="12" id="KW-1185">Reference proteome</keyword>
<keyword evidence="2" id="KW-0813">Transport</keyword>
<evidence type="ECO:0000256" key="3">
    <source>
        <dbReference type="ARBA" id="ARBA00022475"/>
    </source>
</evidence>
<sequence>MADAIVAEGLVKRYGSVVALDGLDLVVPEGTVMGLLGPNGAGKTTTVRVLTTLLEHDKGRATVAGLDVVADAKQLRSKIGLSGQYSAVDENLTGFENLDMVARLYHLGKQRSRERARELLERFDLVDAADRPVKGYSGGMRRRLDLAGALVAKPSVLFLDEPTTGLDPRSRLGMWDVIEELVAGGTTLLLTTQYLEEADRLADKIAVIDHGRVIALGTADELKAQVGGERLELSLGSAQDVAKAREVLGPLAIGEIVADERGHRLTVPVSGGAEVLVDGIRRLDAEAIKVLDIGLRRPTLDDVFLTLTGHAAEEKQGERGE</sequence>
<evidence type="ECO:0000256" key="1">
    <source>
        <dbReference type="ARBA" id="ARBA00004413"/>
    </source>
</evidence>
<accession>A0A841CVN5</accession>
<dbReference type="InterPro" id="IPR027417">
    <property type="entry name" value="P-loop_NTPase"/>
</dbReference>
<dbReference type="PROSITE" id="PS50893">
    <property type="entry name" value="ABC_TRANSPORTER_2"/>
    <property type="match status" value="1"/>
</dbReference>
<dbReference type="PROSITE" id="PS00211">
    <property type="entry name" value="ABC_TRANSPORTER_1"/>
    <property type="match status" value="1"/>
</dbReference>
<comment type="similarity">
    <text evidence="9">Belongs to the ABC transporter superfamily. Drug exporter-1 (DrugE1) (TC 3.A.1.105) family.</text>
</comment>
<dbReference type="PANTHER" id="PTHR42711">
    <property type="entry name" value="ABC TRANSPORTER ATP-BINDING PROTEIN"/>
    <property type="match status" value="1"/>
</dbReference>
<evidence type="ECO:0000313" key="12">
    <source>
        <dbReference type="Proteomes" id="UP000547510"/>
    </source>
</evidence>
<dbReference type="Gene3D" id="3.40.50.300">
    <property type="entry name" value="P-loop containing nucleotide triphosphate hydrolases"/>
    <property type="match status" value="1"/>
</dbReference>
<keyword evidence="8" id="KW-0046">Antibiotic resistance</keyword>
<reference evidence="11 12" key="1">
    <citation type="submission" date="2020-08" db="EMBL/GenBank/DDBJ databases">
        <title>Genomic Encyclopedia of Type Strains, Phase III (KMG-III): the genomes of soil and plant-associated and newly described type strains.</title>
        <authorList>
            <person name="Whitman W."/>
        </authorList>
    </citation>
    <scope>NUCLEOTIDE SEQUENCE [LARGE SCALE GENOMIC DNA]</scope>
    <source>
        <strain evidence="11 12">CECT 8640</strain>
    </source>
</reference>
<evidence type="ECO:0000256" key="4">
    <source>
        <dbReference type="ARBA" id="ARBA00022741"/>
    </source>
</evidence>
<dbReference type="RefSeq" id="WP_184697646.1">
    <property type="nucleotide sequence ID" value="NZ_JACHJN010000013.1"/>
</dbReference>
<dbReference type="InterPro" id="IPR050763">
    <property type="entry name" value="ABC_transporter_ATP-binding"/>
</dbReference>
<comment type="caution">
    <text evidence="11">The sequence shown here is derived from an EMBL/GenBank/DDBJ whole genome shotgun (WGS) entry which is preliminary data.</text>
</comment>
<dbReference type="GO" id="GO:0016887">
    <property type="term" value="F:ATP hydrolysis activity"/>
    <property type="evidence" value="ECO:0007669"/>
    <property type="project" value="InterPro"/>
</dbReference>
<dbReference type="Pfam" id="PF00005">
    <property type="entry name" value="ABC_tran"/>
    <property type="match status" value="1"/>
</dbReference>
<evidence type="ECO:0000256" key="8">
    <source>
        <dbReference type="ARBA" id="ARBA00023251"/>
    </source>
</evidence>
<dbReference type="SUPFAM" id="SSF52540">
    <property type="entry name" value="P-loop containing nucleoside triphosphate hydrolases"/>
    <property type="match status" value="1"/>
</dbReference>
<evidence type="ECO:0000256" key="7">
    <source>
        <dbReference type="ARBA" id="ARBA00023136"/>
    </source>
</evidence>
<keyword evidence="7" id="KW-0472">Membrane</keyword>
<keyword evidence="4" id="KW-0547">Nucleotide-binding</keyword>
<evidence type="ECO:0000256" key="9">
    <source>
        <dbReference type="ARBA" id="ARBA00049985"/>
    </source>
</evidence>
<evidence type="ECO:0000256" key="6">
    <source>
        <dbReference type="ARBA" id="ARBA00022967"/>
    </source>
</evidence>
<proteinExistence type="inferred from homology"/>
<keyword evidence="3" id="KW-1003">Cell membrane</keyword>
<dbReference type="AlphaFoldDB" id="A0A841CVN5"/>
<name>A0A841CVN5_9PSEU</name>
<evidence type="ECO:0000256" key="2">
    <source>
        <dbReference type="ARBA" id="ARBA00022448"/>
    </source>
</evidence>
<dbReference type="InterPro" id="IPR025302">
    <property type="entry name" value="DrrA1/2-like_C"/>
</dbReference>
<gene>
    <name evidence="11" type="ORF">FHS29_006637</name>
</gene>
<feature type="domain" description="ABC transporter" evidence="10">
    <location>
        <begin position="5"/>
        <end position="235"/>
    </location>
</feature>
<evidence type="ECO:0000259" key="10">
    <source>
        <dbReference type="PROSITE" id="PS50893"/>
    </source>
</evidence>
<dbReference type="GO" id="GO:0005524">
    <property type="term" value="F:ATP binding"/>
    <property type="evidence" value="ECO:0007669"/>
    <property type="project" value="UniProtKB-KW"/>
</dbReference>
<evidence type="ECO:0000256" key="5">
    <source>
        <dbReference type="ARBA" id="ARBA00022840"/>
    </source>
</evidence>
<dbReference type="GO" id="GO:0043215">
    <property type="term" value="P:daunorubicin transport"/>
    <property type="evidence" value="ECO:0007669"/>
    <property type="project" value="InterPro"/>
</dbReference>